<reference evidence="3" key="1">
    <citation type="journal article" date="2019" name="Int. J. Syst. Evol. Microbiol.">
        <title>The Global Catalogue of Microorganisms (GCM) 10K type strain sequencing project: providing services to taxonomists for standard genome sequencing and annotation.</title>
        <authorList>
            <consortium name="The Broad Institute Genomics Platform"/>
            <consortium name="The Broad Institute Genome Sequencing Center for Infectious Disease"/>
            <person name="Wu L."/>
            <person name="Ma J."/>
        </authorList>
    </citation>
    <scope>NUCLEOTIDE SEQUENCE [LARGE SCALE GENOMIC DNA]</scope>
    <source>
        <strain evidence="3">CCUG 58411</strain>
    </source>
</reference>
<feature type="transmembrane region" description="Helical" evidence="1">
    <location>
        <begin position="31"/>
        <end position="49"/>
    </location>
</feature>
<name>A0ABW3PB00_9PROT</name>
<protein>
    <submittedName>
        <fullName evidence="2">STM3941 family protein</fullName>
    </submittedName>
</protein>
<comment type="caution">
    <text evidence="2">The sequence shown here is derived from an EMBL/GenBank/DDBJ whole genome shotgun (WGS) entry which is preliminary data.</text>
</comment>
<proteinExistence type="predicted"/>
<accession>A0ABW3PB00</accession>
<sequence>MLSRLHSLFRKQGGGMSVTDEKIIQLSKSKIVVLLLISIVFVWLGWWMFSLDAVQIQSQRRFNSPEFIHGLGLVAIILFGLGMVVAIIKFFDKKPGLVLNSQGIYDNGSGVSAGFIPRSEITGFGIWEFQKQKLLIVLLEDPEKYIEAGNVFRRALNRANYKLCGSPIAITSNALKINLIRFSKSATRI</sequence>
<dbReference type="RefSeq" id="WP_379034349.1">
    <property type="nucleotide sequence ID" value="NZ_JBHTLN010000002.1"/>
</dbReference>
<keyword evidence="3" id="KW-1185">Reference proteome</keyword>
<dbReference type="InterPro" id="IPR048136">
    <property type="entry name" value="STM3941-like"/>
</dbReference>
<dbReference type="EMBL" id="JBHTLN010000002">
    <property type="protein sequence ID" value="MFD1123029.1"/>
    <property type="molecule type" value="Genomic_DNA"/>
</dbReference>
<gene>
    <name evidence="2" type="ORF">ACFQ2T_10975</name>
</gene>
<dbReference type="NCBIfam" id="NF041635">
    <property type="entry name" value="STM3941_fam"/>
    <property type="match status" value="1"/>
</dbReference>
<evidence type="ECO:0000313" key="2">
    <source>
        <dbReference type="EMBL" id="MFD1123029.1"/>
    </source>
</evidence>
<keyword evidence="1" id="KW-1133">Transmembrane helix</keyword>
<evidence type="ECO:0000313" key="3">
    <source>
        <dbReference type="Proteomes" id="UP001597206"/>
    </source>
</evidence>
<organism evidence="2 3">
    <name type="scientific">Methylophilus flavus</name>
    <dbReference type="NCBI Taxonomy" id="640084"/>
    <lineage>
        <taxon>Bacteria</taxon>
        <taxon>Pseudomonadati</taxon>
        <taxon>Pseudomonadota</taxon>
        <taxon>Betaproteobacteria</taxon>
        <taxon>Nitrosomonadales</taxon>
        <taxon>Methylophilaceae</taxon>
        <taxon>Methylophilus</taxon>
    </lineage>
</organism>
<keyword evidence="1" id="KW-0472">Membrane</keyword>
<feature type="transmembrane region" description="Helical" evidence="1">
    <location>
        <begin position="69"/>
        <end position="91"/>
    </location>
</feature>
<keyword evidence="1" id="KW-0812">Transmembrane</keyword>
<dbReference type="Proteomes" id="UP001597206">
    <property type="component" value="Unassembled WGS sequence"/>
</dbReference>
<evidence type="ECO:0000256" key="1">
    <source>
        <dbReference type="SAM" id="Phobius"/>
    </source>
</evidence>